<accession>A0AA35G7B1</accession>
<evidence type="ECO:0000313" key="1">
    <source>
        <dbReference type="EMBL" id="BDI54886.1"/>
    </source>
</evidence>
<dbReference type="KEGG" id="vg:80402195"/>
<reference evidence="1 2" key="1">
    <citation type="journal article" date="2022" name="Nat. Microbiol.">
        <title>Three families of Asgard archaeal viruses identified in metagenome-assembled genomes.</title>
        <authorList>
            <person name="Medvedeva S."/>
            <person name="Sun J."/>
            <person name="Yutin N."/>
            <person name="Koonin E.V."/>
            <person name="Nunoura T."/>
            <person name="Rinke C."/>
            <person name="Krupovic M."/>
        </authorList>
    </citation>
    <scope>NUCLEOTIDE SEQUENCE [LARGE SCALE GENOMIC DNA]</scope>
    <source>
        <strain evidence="1">VerdaV1</strain>
    </source>
</reference>
<dbReference type="Proteomes" id="UP001162252">
    <property type="component" value="Segment"/>
</dbReference>
<name>A0AA35G7B1_9CAUD</name>
<organism evidence="1 2">
    <name type="scientific">Lokiarchaeia virus VerdaV1</name>
    <dbReference type="NCBI Taxonomy" id="3070170"/>
    <lineage>
        <taxon>Viruses</taxon>
        <taxon>Duplodnaviria</taxon>
        <taxon>Heunggongvirae</taxon>
        <taxon>Uroviricota</taxon>
        <taxon>Caudoviricetes</taxon>
        <taxon>Verdandiviridae</taxon>
        <taxon>Dolusvirus</taxon>
        <taxon>Dolusvirus shimokitaense</taxon>
    </lineage>
</organism>
<evidence type="ECO:0000313" key="2">
    <source>
        <dbReference type="Proteomes" id="UP001162252"/>
    </source>
</evidence>
<sequence length="60" mass="7329">MIKHFIRERINRINPKIFECPICKCSIITWIDLKPEPTQYCPECWIREGKKVEMTKYNSR</sequence>
<protein>
    <submittedName>
        <fullName evidence="1">Zn-finger protein</fullName>
    </submittedName>
</protein>
<proteinExistence type="predicted"/>
<dbReference type="RefSeq" id="YP_010772482.1">
    <property type="nucleotide sequence ID" value="NC_074644.1"/>
</dbReference>
<dbReference type="EMBL" id="LC711077">
    <property type="protein sequence ID" value="BDI54886.1"/>
    <property type="molecule type" value="Genomic_DNA"/>
</dbReference>
<keyword evidence="2" id="KW-1185">Reference proteome</keyword>
<dbReference type="GeneID" id="80402195"/>